<gene>
    <name evidence="2" type="ORF">GO485_15030</name>
    <name evidence="3" type="ORF">IP92_04977</name>
</gene>
<keyword evidence="1" id="KW-0812">Transmembrane</keyword>
<dbReference type="RefSeq" id="WP_145880357.1">
    <property type="nucleotide sequence ID" value="NZ_CP046904.1"/>
</dbReference>
<protein>
    <recommendedName>
        <fullName evidence="6">PH domain-containing protein</fullName>
    </recommendedName>
</protein>
<dbReference type="Proteomes" id="UP000315112">
    <property type="component" value="Unassembled WGS sequence"/>
</dbReference>
<proteinExistence type="predicted"/>
<dbReference type="EMBL" id="VLKW01000012">
    <property type="protein sequence ID" value="TWI43413.1"/>
    <property type="molecule type" value="Genomic_DNA"/>
</dbReference>
<evidence type="ECO:0000313" key="2">
    <source>
        <dbReference type="EMBL" id="QGZ40232.1"/>
    </source>
</evidence>
<reference evidence="3 4" key="1">
    <citation type="journal article" date="2015" name="Stand. Genomic Sci.">
        <title>Genomic Encyclopedia of Bacterial and Archaeal Type Strains, Phase III: the genomes of soil and plant-associated and newly described type strains.</title>
        <authorList>
            <person name="Whitman W.B."/>
            <person name="Woyke T."/>
            <person name="Klenk H.P."/>
            <person name="Zhou Y."/>
            <person name="Lilburn T.G."/>
            <person name="Beck B.J."/>
            <person name="De Vos P."/>
            <person name="Vandamme P."/>
            <person name="Eisen J.A."/>
            <person name="Garrity G."/>
            <person name="Hugenholtz P."/>
            <person name="Kyrpides N.C."/>
        </authorList>
    </citation>
    <scope>NUCLEOTIDE SEQUENCE [LARGE SCALE GENOMIC DNA]</scope>
    <source>
        <strain evidence="3 4">CGMCC 1.10685</strain>
    </source>
</reference>
<dbReference type="EMBL" id="CP046904">
    <property type="protein sequence ID" value="QGZ40232.1"/>
    <property type="molecule type" value="Genomic_DNA"/>
</dbReference>
<dbReference type="Proteomes" id="UP000437862">
    <property type="component" value="Chromosome"/>
</dbReference>
<keyword evidence="1" id="KW-1133">Transmembrane helix</keyword>
<name>A0A562PGE6_9BURK</name>
<feature type="transmembrane region" description="Helical" evidence="1">
    <location>
        <begin position="21"/>
        <end position="42"/>
    </location>
</feature>
<sequence length="161" mass="18134">MDNSPELNDTAAHGTPLCGKAWTAYTGCVLLAIVMVFALRLAFNYSELAAAGVLAAGTLLIGYRVLVIRSVQLYYDDVGVWVYSGILPWSRGVRGVKWRDIDEATYVQSFRSWLLRSWTIRIGHRFTKASEIVLNDMARGREAVAFVNQRHQQLIRDDRLA</sequence>
<organism evidence="3 4">
    <name type="scientific">Pseudoduganella flava</name>
    <dbReference type="NCBI Taxonomy" id="871742"/>
    <lineage>
        <taxon>Bacteria</taxon>
        <taxon>Pseudomonadati</taxon>
        <taxon>Pseudomonadota</taxon>
        <taxon>Betaproteobacteria</taxon>
        <taxon>Burkholderiales</taxon>
        <taxon>Oxalobacteraceae</taxon>
        <taxon>Telluria group</taxon>
        <taxon>Pseudoduganella</taxon>
    </lineage>
</organism>
<reference evidence="2 5" key="3">
    <citation type="submission" date="2019-12" db="EMBL/GenBank/DDBJ databases">
        <title>Draft Genome Sequences of Six Type Strains of the Genus Massilia.</title>
        <authorList>
            <person name="Miess H."/>
            <person name="Frediansyah A."/>
            <person name="Goeker M."/>
            <person name="Gross H."/>
        </authorList>
    </citation>
    <scope>NUCLEOTIDE SEQUENCE [LARGE SCALE GENOMIC DNA]</scope>
    <source>
        <strain evidence="2 5">DSM 26639</strain>
    </source>
</reference>
<dbReference type="OrthoDB" id="9154303at2"/>
<reference evidence="3" key="2">
    <citation type="submission" date="2019-07" db="EMBL/GenBank/DDBJ databases">
        <authorList>
            <person name="Whitman W."/>
            <person name="Huntemann M."/>
            <person name="Clum A."/>
            <person name="Pillay M."/>
            <person name="Palaniappan K."/>
            <person name="Varghese N."/>
            <person name="Mikhailova N."/>
            <person name="Stamatis D."/>
            <person name="Reddy T."/>
            <person name="Daum C."/>
            <person name="Shapiro N."/>
            <person name="Ivanova N."/>
            <person name="Kyrpides N."/>
            <person name="Woyke T."/>
        </authorList>
    </citation>
    <scope>NUCLEOTIDE SEQUENCE</scope>
    <source>
        <strain evidence="3">CGMCC 1.10685</strain>
    </source>
</reference>
<evidence type="ECO:0000256" key="1">
    <source>
        <dbReference type="SAM" id="Phobius"/>
    </source>
</evidence>
<evidence type="ECO:0008006" key="6">
    <source>
        <dbReference type="Google" id="ProtNLM"/>
    </source>
</evidence>
<evidence type="ECO:0000313" key="5">
    <source>
        <dbReference type="Proteomes" id="UP000437862"/>
    </source>
</evidence>
<feature type="transmembrane region" description="Helical" evidence="1">
    <location>
        <begin position="48"/>
        <end position="66"/>
    </location>
</feature>
<keyword evidence="1" id="KW-0472">Membrane</keyword>
<dbReference type="AlphaFoldDB" id="A0A562PGE6"/>
<accession>A0A562PGE6</accession>
<evidence type="ECO:0000313" key="3">
    <source>
        <dbReference type="EMBL" id="TWI43413.1"/>
    </source>
</evidence>
<keyword evidence="5" id="KW-1185">Reference proteome</keyword>
<evidence type="ECO:0000313" key="4">
    <source>
        <dbReference type="Proteomes" id="UP000315112"/>
    </source>
</evidence>